<feature type="domain" description="Rhodanese" evidence="1">
    <location>
        <begin position="364"/>
        <end position="475"/>
    </location>
</feature>
<dbReference type="SUPFAM" id="SSF53686">
    <property type="entry name" value="Tryptophan synthase beta subunit-like PLP-dependent enzymes"/>
    <property type="match status" value="1"/>
</dbReference>
<dbReference type="Gene3D" id="3.40.50.1100">
    <property type="match status" value="2"/>
</dbReference>
<dbReference type="EMBL" id="JAAMPI010000017">
    <property type="protein sequence ID" value="KAF4637610.1"/>
    <property type="molecule type" value="Genomic_DNA"/>
</dbReference>
<accession>A0A8H4RX58</accession>
<dbReference type="InterPro" id="IPR036052">
    <property type="entry name" value="TrpB-like_PALP_sf"/>
</dbReference>
<dbReference type="OrthoDB" id="10259545at2759"/>
<organism evidence="2 3">
    <name type="scientific">Cudoniella acicularis</name>
    <dbReference type="NCBI Taxonomy" id="354080"/>
    <lineage>
        <taxon>Eukaryota</taxon>
        <taxon>Fungi</taxon>
        <taxon>Dikarya</taxon>
        <taxon>Ascomycota</taxon>
        <taxon>Pezizomycotina</taxon>
        <taxon>Leotiomycetes</taxon>
        <taxon>Helotiales</taxon>
        <taxon>Tricladiaceae</taxon>
        <taxon>Cudoniella</taxon>
    </lineage>
</organism>
<sequence>MENSKYLNVYSGPTSLQKYFDPDEQPMLPLVELPANLNPFLSDNVHIFAKMLTALPAQNVKALPALNMLQNAPTSANKTIIEPSSGSTVISLSLASRVLYQNENVCAYVTNKTELARLQTLRFFGLKVELYGGPSQPEISDTRGIINKIRRMAESDPNLYNPGQYENEDNFKSHLRWTGPQLLQQLPNIVCNRVGDPVPGPRPAPLFESIAFPWKKVANAIEEVDSIQSYKLSMELSRQGLICGPSSGMALQGLLSFLTKAKEEGRLEKYADQQGQISCVFPCCDLPYQYLDNYFKKLDDSNFHPIHLLTIDTHFYDPAWELEPADALTMLHGGEKARNCQKMTSNDGHECLLVSGRGPDQTSPLAAVRIIDIRSAADFATHRLCGAINLPFSSVSSTSMSPFEDIAVLEAQWKEGKKILDKNKLTALVGSEKSVMVVICYNGESARMSTSILRAQKIQAFSVKGGMPAMTRLMEH</sequence>
<reference evidence="2 3" key="1">
    <citation type="submission" date="2020-03" db="EMBL/GenBank/DDBJ databases">
        <title>Draft Genome Sequence of Cudoniella acicularis.</title>
        <authorList>
            <person name="Buettner E."/>
            <person name="Kellner H."/>
        </authorList>
    </citation>
    <scope>NUCLEOTIDE SEQUENCE [LARGE SCALE GENOMIC DNA]</scope>
    <source>
        <strain evidence="2 3">DSM 108380</strain>
    </source>
</reference>
<gene>
    <name evidence="2" type="ORF">G7Y89_g481</name>
</gene>
<dbReference type="SUPFAM" id="SSF52821">
    <property type="entry name" value="Rhodanese/Cell cycle control phosphatase"/>
    <property type="match status" value="1"/>
</dbReference>
<keyword evidence="3" id="KW-1185">Reference proteome</keyword>
<name>A0A8H4RX58_9HELO</name>
<protein>
    <recommendedName>
        <fullName evidence="1">Rhodanese domain-containing protein</fullName>
    </recommendedName>
</protein>
<dbReference type="PANTHER" id="PTHR10314">
    <property type="entry name" value="CYSTATHIONINE BETA-SYNTHASE"/>
    <property type="match status" value="1"/>
</dbReference>
<dbReference type="AlphaFoldDB" id="A0A8H4RX58"/>
<dbReference type="Pfam" id="PF00581">
    <property type="entry name" value="Rhodanese"/>
    <property type="match status" value="1"/>
</dbReference>
<dbReference type="InterPro" id="IPR001926">
    <property type="entry name" value="TrpB-like_PALP"/>
</dbReference>
<dbReference type="InterPro" id="IPR036873">
    <property type="entry name" value="Rhodanese-like_dom_sf"/>
</dbReference>
<dbReference type="Gene3D" id="3.40.250.10">
    <property type="entry name" value="Rhodanese-like domain"/>
    <property type="match status" value="1"/>
</dbReference>
<dbReference type="Pfam" id="PF00291">
    <property type="entry name" value="PALP"/>
    <property type="match status" value="1"/>
</dbReference>
<evidence type="ECO:0000259" key="1">
    <source>
        <dbReference type="PROSITE" id="PS50206"/>
    </source>
</evidence>
<evidence type="ECO:0000313" key="2">
    <source>
        <dbReference type="EMBL" id="KAF4637610.1"/>
    </source>
</evidence>
<dbReference type="PROSITE" id="PS50206">
    <property type="entry name" value="RHODANESE_3"/>
    <property type="match status" value="1"/>
</dbReference>
<dbReference type="InterPro" id="IPR001763">
    <property type="entry name" value="Rhodanese-like_dom"/>
</dbReference>
<dbReference type="CDD" id="cd00158">
    <property type="entry name" value="RHOD"/>
    <property type="match status" value="1"/>
</dbReference>
<comment type="caution">
    <text evidence="2">The sequence shown here is derived from an EMBL/GenBank/DDBJ whole genome shotgun (WGS) entry which is preliminary data.</text>
</comment>
<evidence type="ECO:0000313" key="3">
    <source>
        <dbReference type="Proteomes" id="UP000566819"/>
    </source>
</evidence>
<dbReference type="Proteomes" id="UP000566819">
    <property type="component" value="Unassembled WGS sequence"/>
</dbReference>
<dbReference type="InterPro" id="IPR050214">
    <property type="entry name" value="Cys_Synth/Cystath_Beta-Synth"/>
</dbReference>
<proteinExistence type="predicted"/>